<feature type="domain" description="Peptidase S8/S53" evidence="13">
    <location>
        <begin position="198"/>
        <end position="664"/>
    </location>
</feature>
<dbReference type="Gene3D" id="2.60.40.1710">
    <property type="entry name" value="Subtilisin-like superfamily"/>
    <property type="match status" value="1"/>
</dbReference>
<gene>
    <name evidence="15" type="ORF">KHA94_23925</name>
</gene>
<dbReference type="InterPro" id="IPR034216">
    <property type="entry name" value="C5a_Peptidase"/>
</dbReference>
<evidence type="ECO:0000259" key="14">
    <source>
        <dbReference type="Pfam" id="PF06280"/>
    </source>
</evidence>
<dbReference type="Gene3D" id="3.40.50.200">
    <property type="entry name" value="Peptidase S8/S53 domain"/>
    <property type="match status" value="1"/>
</dbReference>
<dbReference type="Pfam" id="PF06280">
    <property type="entry name" value="fn3_5"/>
    <property type="match status" value="1"/>
</dbReference>
<evidence type="ECO:0000256" key="12">
    <source>
        <dbReference type="SAM" id="SignalP"/>
    </source>
</evidence>
<comment type="similarity">
    <text evidence="3 10 11">Belongs to the peptidase S8 family.</text>
</comment>
<comment type="caution">
    <text evidence="15">The sequence shown here is derived from an EMBL/GenBank/DDBJ whole genome shotgun (WGS) entry which is preliminary data.</text>
</comment>
<dbReference type="PROSITE" id="PS51892">
    <property type="entry name" value="SUBTILASE"/>
    <property type="match status" value="1"/>
</dbReference>
<keyword evidence="5 10" id="KW-0645">Protease</keyword>
<dbReference type="InterPro" id="IPR022398">
    <property type="entry name" value="Peptidase_S8_His-AS"/>
</dbReference>
<dbReference type="InterPro" id="IPR000209">
    <property type="entry name" value="Peptidase_S8/S53_dom"/>
</dbReference>
<dbReference type="InterPro" id="IPR046450">
    <property type="entry name" value="PA_dom_sf"/>
</dbReference>
<feature type="chain" id="PRO_5047252663" evidence="12">
    <location>
        <begin position="30"/>
        <end position="1182"/>
    </location>
</feature>
<evidence type="ECO:0000259" key="13">
    <source>
        <dbReference type="Pfam" id="PF00082"/>
    </source>
</evidence>
<evidence type="ECO:0000256" key="6">
    <source>
        <dbReference type="ARBA" id="ARBA00022729"/>
    </source>
</evidence>
<proteinExistence type="inferred from homology"/>
<evidence type="ECO:0000256" key="4">
    <source>
        <dbReference type="ARBA" id="ARBA00022525"/>
    </source>
</evidence>
<comment type="cofactor">
    <cofactor evidence="1">
        <name>Ca(2+)</name>
        <dbReference type="ChEBI" id="CHEBI:29108"/>
    </cofactor>
</comment>
<dbReference type="InterPro" id="IPR036852">
    <property type="entry name" value="Peptidase_S8/S53_dom_sf"/>
</dbReference>
<feature type="signal peptide" evidence="12">
    <location>
        <begin position="1"/>
        <end position="29"/>
    </location>
</feature>
<comment type="subcellular location">
    <subcellularLocation>
        <location evidence="2">Secreted</location>
    </subcellularLocation>
</comment>
<evidence type="ECO:0000256" key="7">
    <source>
        <dbReference type="ARBA" id="ARBA00022801"/>
    </source>
</evidence>
<dbReference type="Pfam" id="PF00082">
    <property type="entry name" value="Peptidase_S8"/>
    <property type="match status" value="1"/>
</dbReference>
<dbReference type="Gene3D" id="2.60.40.4070">
    <property type="match status" value="1"/>
</dbReference>
<name>A0ABS5P0D5_9BACI</name>
<evidence type="ECO:0000256" key="2">
    <source>
        <dbReference type="ARBA" id="ARBA00004613"/>
    </source>
</evidence>
<accession>A0ABS5P0D5</accession>
<dbReference type="Gene3D" id="3.50.30.30">
    <property type="match status" value="1"/>
</dbReference>
<dbReference type="InterPro" id="IPR015500">
    <property type="entry name" value="Peptidase_S8_subtilisin-rel"/>
</dbReference>
<dbReference type="PROSITE" id="PS00138">
    <property type="entry name" value="SUBTILASE_SER"/>
    <property type="match status" value="1"/>
</dbReference>
<evidence type="ECO:0000313" key="16">
    <source>
        <dbReference type="Proteomes" id="UP000681027"/>
    </source>
</evidence>
<keyword evidence="6 12" id="KW-0732">Signal</keyword>
<sequence>MNKSKIKALKVMTTAAVTSLLLSSFTVFAETNNSSTESQWIPVEFATSLTEETKDEAPLQSLLENQQIDQEKVAEDQAHKPYDQYAPTDTVRVIVEMTGEPVHSGKGNEAEKKKLKHAQQSLIREMKKTKKLNVKERHHFVTGINGFSMDTQFENIKEIEKLAGVARVHIAQTYQQTMSSSQSLVQAKKVWEELGYHGEGMVVAVVDTGVDYRHQDLNLSDKGKEKAKWTSATINEKLAETAVDERWYTDKVPTGYDWADQDQDVLPHATSHGMHVAGTIGANGNNEVDGIKGIAPDVQILAEKVFSDNWAGAYADDIIAGINHAVEMDADVINLSLGADANFVTEEDPIQKAVRTATEQGVLVVAAAGNAFYSTKSGSVRYNHPAYAQNPDIGVVGTPGASPFALQVASYENDQVHMDTLTLSDGKPLIYQRHPGFVQLANVFAEDQEIELVYVGYGRTEDYAGKDVTGKIVVVEQEWAGSEQNVQSPALKNGAKGVIMVPLATQGDYARLLFSPYGPVPGVSTAITEGKALIQRLKDGEQITVRIGQGIYIDNKTKGTMSGFSSYGAPHTLDFKPEITAPGGKIYSTVIDNKYDVYSGTSMASPHVAGAGALVLQSLYEKGVNKDSNTVYQAKTALMNTAQIVMDPTTESDIPYSPRKQGSGMMQIANALKTPVLVKDKFAKPENAAAVELKEIKKNKVKFMLELEALAGKSSPDEITYDVYLDLLTDDTEQKELDIDRNGENERTMEVLKLNSKRIEGATAKINGKDFSDSKPATFTVKKGHLQDLVVDIKLPDGLKKNIFVEGFVRFVPKNGDQTSVPSLTIPYMGFYGDWDQPQNLDAPMWEQNAFLHETALFPYYGQKNWLGKPAIALGYDKVTKTFSEERMANSPHAANQGVYSVFTTLRNVKQVHMYIEDASGNRVRDLGDFSDITGEPWKFRKNVMNRSEFFNGGYGWDLKSEDGKYVPDGKYQYIIESTLDYEGARPQTIKFPINIDSVAPKVENIQVNKTLENKYIISWDMMDNAGGSGLTKSMVYVDGIYKPISATQSSLLVNAEPKSVIVVPFDWAGNVNYEIYGDRSYVKQDLFLSAWDVWQRPITQQEPGHILGIGLKKLKWTITIQDPEGNVVHTYNEANTETAYIKWTPSADLPSGKYKVVAEMEDIETGLKITTTPRYMTVEKP</sequence>
<dbReference type="CDD" id="cd07475">
    <property type="entry name" value="Peptidases_S8_C5a_Peptidase"/>
    <property type="match status" value="1"/>
</dbReference>
<dbReference type="PANTHER" id="PTHR43806">
    <property type="entry name" value="PEPTIDASE S8"/>
    <property type="match status" value="1"/>
</dbReference>
<feature type="domain" description="C5a peptidase/Subtilisin-like protease SBT2-like Fn3-like" evidence="14">
    <location>
        <begin position="691"/>
        <end position="829"/>
    </location>
</feature>
<evidence type="ECO:0000256" key="8">
    <source>
        <dbReference type="ARBA" id="ARBA00022825"/>
    </source>
</evidence>
<dbReference type="PRINTS" id="PR00723">
    <property type="entry name" value="SUBTILISIN"/>
</dbReference>
<dbReference type="Proteomes" id="UP000681027">
    <property type="component" value="Unassembled WGS sequence"/>
</dbReference>
<feature type="active site" description="Charge relay system" evidence="10">
    <location>
        <position position="272"/>
    </location>
</feature>
<keyword evidence="4" id="KW-0964">Secreted</keyword>
<dbReference type="RefSeq" id="WP_213104595.1">
    <property type="nucleotide sequence ID" value="NZ_JAGYPM010000009.1"/>
</dbReference>
<dbReference type="SUPFAM" id="SSF52025">
    <property type="entry name" value="PA domain"/>
    <property type="match status" value="1"/>
</dbReference>
<keyword evidence="16" id="KW-1185">Reference proteome</keyword>
<evidence type="ECO:0000313" key="15">
    <source>
        <dbReference type="EMBL" id="MBS4193154.1"/>
    </source>
</evidence>
<organism evidence="15 16">
    <name type="scientific">Cytobacillus citreus</name>
    <dbReference type="NCBI Taxonomy" id="2833586"/>
    <lineage>
        <taxon>Bacteria</taxon>
        <taxon>Bacillati</taxon>
        <taxon>Bacillota</taxon>
        <taxon>Bacilli</taxon>
        <taxon>Bacillales</taxon>
        <taxon>Bacillaceae</taxon>
        <taxon>Cytobacillus</taxon>
    </lineage>
</organism>
<dbReference type="InterPro" id="IPR023827">
    <property type="entry name" value="Peptidase_S8_Asp-AS"/>
</dbReference>
<reference evidence="15 16" key="1">
    <citation type="submission" date="2021-05" db="EMBL/GenBank/DDBJ databases">
        <title>Novel Bacillus species.</title>
        <authorList>
            <person name="Liu G."/>
        </authorList>
    </citation>
    <scope>NUCLEOTIDE SEQUENCE [LARGE SCALE GENOMIC DNA]</scope>
    <source>
        <strain evidence="15 16">FJAT-49705</strain>
    </source>
</reference>
<protein>
    <submittedName>
        <fullName evidence="15">S8 family serine peptidase</fullName>
    </submittedName>
</protein>
<evidence type="ECO:0000256" key="9">
    <source>
        <dbReference type="ARBA" id="ARBA00022837"/>
    </source>
</evidence>
<evidence type="ECO:0000256" key="5">
    <source>
        <dbReference type="ARBA" id="ARBA00022670"/>
    </source>
</evidence>
<feature type="active site" description="Charge relay system" evidence="10">
    <location>
        <position position="602"/>
    </location>
</feature>
<dbReference type="InterPro" id="IPR010435">
    <property type="entry name" value="C5a/SBT2-like_Fn3"/>
</dbReference>
<evidence type="ECO:0000256" key="11">
    <source>
        <dbReference type="RuleBase" id="RU003355"/>
    </source>
</evidence>
<keyword evidence="8 10" id="KW-0720">Serine protease</keyword>
<dbReference type="PROSITE" id="PS00136">
    <property type="entry name" value="SUBTILASE_ASP"/>
    <property type="match status" value="1"/>
</dbReference>
<dbReference type="PANTHER" id="PTHR43806:SF11">
    <property type="entry name" value="CEREVISIN-RELATED"/>
    <property type="match status" value="1"/>
</dbReference>
<dbReference type="InterPro" id="IPR050131">
    <property type="entry name" value="Peptidase_S8_subtilisin-like"/>
</dbReference>
<evidence type="ECO:0000256" key="1">
    <source>
        <dbReference type="ARBA" id="ARBA00001913"/>
    </source>
</evidence>
<evidence type="ECO:0000256" key="3">
    <source>
        <dbReference type="ARBA" id="ARBA00011073"/>
    </source>
</evidence>
<evidence type="ECO:0000256" key="10">
    <source>
        <dbReference type="PROSITE-ProRule" id="PRU01240"/>
    </source>
</evidence>
<dbReference type="InterPro" id="IPR023828">
    <property type="entry name" value="Peptidase_S8_Ser-AS"/>
</dbReference>
<dbReference type="EMBL" id="JAGYPM010000009">
    <property type="protein sequence ID" value="MBS4193154.1"/>
    <property type="molecule type" value="Genomic_DNA"/>
</dbReference>
<dbReference type="PROSITE" id="PS00137">
    <property type="entry name" value="SUBTILASE_HIS"/>
    <property type="match status" value="1"/>
</dbReference>
<feature type="active site" description="Charge relay system" evidence="10">
    <location>
        <position position="207"/>
    </location>
</feature>
<keyword evidence="9" id="KW-0106">Calcium</keyword>
<keyword evidence="7 10" id="KW-0378">Hydrolase</keyword>
<dbReference type="SUPFAM" id="SSF52743">
    <property type="entry name" value="Subtilisin-like"/>
    <property type="match status" value="1"/>
</dbReference>